<accession>A0A7S0UPT9</accession>
<dbReference type="InterPro" id="IPR039204">
    <property type="entry name" value="MRS2-like"/>
</dbReference>
<dbReference type="Gene3D" id="2.40.128.330">
    <property type="match status" value="1"/>
</dbReference>
<reference evidence="4" key="1">
    <citation type="submission" date="2021-01" db="EMBL/GenBank/DDBJ databases">
        <authorList>
            <person name="Corre E."/>
            <person name="Pelletier E."/>
            <person name="Niang G."/>
            <person name="Scheremetjew M."/>
            <person name="Finn R."/>
            <person name="Kale V."/>
            <person name="Holt S."/>
            <person name="Cochrane G."/>
            <person name="Meng A."/>
            <person name="Brown T."/>
            <person name="Cohen L."/>
        </authorList>
    </citation>
    <scope>NUCLEOTIDE SEQUENCE</scope>
    <source>
        <strain evidence="4">SAG 63-3</strain>
    </source>
</reference>
<feature type="region of interest" description="Disordered" evidence="3">
    <location>
        <begin position="379"/>
        <end position="419"/>
    </location>
</feature>
<protein>
    <recommendedName>
        <fullName evidence="2">Magnesium transporter</fullName>
    </recommendedName>
</protein>
<feature type="region of interest" description="Disordered" evidence="3">
    <location>
        <begin position="56"/>
        <end position="98"/>
    </location>
</feature>
<dbReference type="PANTHER" id="PTHR13890">
    <property type="entry name" value="RNA SPLICING PROTEIN MRS2, MITOCHONDRIAL"/>
    <property type="match status" value="1"/>
</dbReference>
<feature type="transmembrane region" description="Helical" evidence="2">
    <location>
        <begin position="515"/>
        <end position="533"/>
    </location>
</feature>
<dbReference type="GO" id="GO:0015095">
    <property type="term" value="F:magnesium ion transmembrane transporter activity"/>
    <property type="evidence" value="ECO:0007669"/>
    <property type="project" value="TreeGrafter"/>
</dbReference>
<comment type="function">
    <text evidence="2">Magnesium transporter that may mediate the influx of magnesium.</text>
</comment>
<dbReference type="Pfam" id="PF22099">
    <property type="entry name" value="MRS2-like"/>
    <property type="match status" value="2"/>
</dbReference>
<keyword evidence="2" id="KW-0406">Ion transport</keyword>
<feature type="region of interest" description="Disordered" evidence="3">
    <location>
        <begin position="116"/>
        <end position="145"/>
    </location>
</feature>
<keyword evidence="2" id="KW-0472">Membrane</keyword>
<dbReference type="GO" id="GO:0016020">
    <property type="term" value="C:membrane"/>
    <property type="evidence" value="ECO:0007669"/>
    <property type="project" value="UniProtKB-SubCell"/>
</dbReference>
<keyword evidence="2" id="KW-0460">Magnesium</keyword>
<comment type="subcellular location">
    <subcellularLocation>
        <location evidence="2">Membrane</location>
        <topology evidence="2">Multi-pass membrane protein</topology>
    </subcellularLocation>
</comment>
<name>A0A7S0UPT9_9CHLO</name>
<feature type="region of interest" description="Disordered" evidence="3">
    <location>
        <begin position="1"/>
        <end position="35"/>
    </location>
</feature>
<feature type="compositionally biased region" description="Polar residues" evidence="3">
    <location>
        <begin position="22"/>
        <end position="32"/>
    </location>
</feature>
<dbReference type="AlphaFoldDB" id="A0A7S0UPT9"/>
<feature type="compositionally biased region" description="Basic and acidic residues" evidence="3">
    <location>
        <begin position="64"/>
        <end position="85"/>
    </location>
</feature>
<keyword evidence="2" id="KW-0812">Transmembrane</keyword>
<dbReference type="CDD" id="cd12823">
    <property type="entry name" value="Mrs2_Mfm1p-like"/>
    <property type="match status" value="1"/>
</dbReference>
<feature type="compositionally biased region" description="Basic residues" evidence="3">
    <location>
        <begin position="134"/>
        <end position="145"/>
    </location>
</feature>
<evidence type="ECO:0000256" key="2">
    <source>
        <dbReference type="RuleBase" id="RU366041"/>
    </source>
</evidence>
<evidence type="ECO:0000256" key="3">
    <source>
        <dbReference type="SAM" id="MobiDB-lite"/>
    </source>
</evidence>
<keyword evidence="2" id="KW-0813">Transport</keyword>
<dbReference type="Gene3D" id="1.20.58.340">
    <property type="entry name" value="Magnesium transport protein CorA, transmembrane region"/>
    <property type="match status" value="1"/>
</dbReference>
<keyword evidence="2" id="KW-1133">Transmembrane helix</keyword>
<evidence type="ECO:0000313" key="4">
    <source>
        <dbReference type="EMBL" id="CAD8763695.1"/>
    </source>
</evidence>
<dbReference type="EMBL" id="HBFM01000121">
    <property type="protein sequence ID" value="CAD8763695.1"/>
    <property type="molecule type" value="Transcribed_RNA"/>
</dbReference>
<dbReference type="FunFam" id="2.40.128.330:FF:000010">
    <property type="entry name" value="Magnesium transporter MRS2-6, mitochondrial"/>
    <property type="match status" value="1"/>
</dbReference>
<feature type="transmembrane region" description="Helical" evidence="2">
    <location>
        <begin position="471"/>
        <end position="495"/>
    </location>
</feature>
<sequence length="540" mass="60533">MRKKMSFSRDSRIPPPMRVNQRPYNHFTSNDDNLPVQPVDEVQIILDACTDNFAPERAPSLSDLHPDLSESQHQKEASNHFHNHESGSSPDNELEPPTDAEAIHMSFSDVEQDDIDSAASGNEAPDGQANVTTKTKHRTRTKKGKAQNVVLQTWLKIDKNGESSTLQADKWRLTHKLGVQLRDMRLLDPNISTAYTSAILCRDKAIIVNIEHVKAIITTDYVLVINHEDEKLSRFIEDLKRRLRRDANASTDRNANGGIFPDQAESAQLSTGDKLKMYLSPSSMGLVLPFELKVLEVCLDVMAGHLDFLTAELESAAYPALDSLAGNTSSQHLERVRRIKNALVRLTNRVDTLRGLLEKFMDDDEDMHDLHLTAKELHEEEERKQLARLEHDSIRSTGRSSNGRSSSSSSRSSRSSNSSVAEAETAVVEMILEAYYMHLDNTYNKLQTLHEYVGDTEDLVNIQLDQHRNKLIFVDMMITAYTACLATMSSISGWFGMNLASGLSELPYAFKEVVISSNIGGIILLLTFCFCIYRSGLISL</sequence>
<evidence type="ECO:0000256" key="1">
    <source>
        <dbReference type="ARBA" id="ARBA00007535"/>
    </source>
</evidence>
<proteinExistence type="inferred from homology"/>
<comment type="similarity">
    <text evidence="1 2">Belongs to the CorA metal ion transporter (MIT) (TC 1.A.35.5) family.</text>
</comment>
<dbReference type="PANTHER" id="PTHR13890:SF31">
    <property type="entry name" value="MAGNESIUM TRANSPORTER MRS2-2-RELATED"/>
    <property type="match status" value="1"/>
</dbReference>
<gene>
    <name evidence="4" type="ORF">PPAR00522_LOCUS78</name>
</gene>
<organism evidence="4">
    <name type="scientific">Polytomella parva</name>
    <dbReference type="NCBI Taxonomy" id="51329"/>
    <lineage>
        <taxon>Eukaryota</taxon>
        <taxon>Viridiplantae</taxon>
        <taxon>Chlorophyta</taxon>
        <taxon>core chlorophytes</taxon>
        <taxon>Chlorophyceae</taxon>
        <taxon>CS clade</taxon>
        <taxon>Chlamydomonadales</taxon>
        <taxon>Chlamydomonadaceae</taxon>
        <taxon>Polytomella</taxon>
    </lineage>
</organism>
<feature type="compositionally biased region" description="Basic and acidic residues" evidence="3">
    <location>
        <begin position="379"/>
        <end position="394"/>
    </location>
</feature>
<feature type="compositionally biased region" description="Low complexity" evidence="3">
    <location>
        <begin position="395"/>
        <end position="419"/>
    </location>
</feature>